<organism evidence="1 2">
    <name type="scientific">Heyndrickxia camelliae</name>
    <dbReference type="NCBI Taxonomy" id="1707093"/>
    <lineage>
        <taxon>Bacteria</taxon>
        <taxon>Bacillati</taxon>
        <taxon>Bacillota</taxon>
        <taxon>Bacilli</taxon>
        <taxon>Bacillales</taxon>
        <taxon>Bacillaceae</taxon>
        <taxon>Heyndrickxia</taxon>
    </lineage>
</organism>
<gene>
    <name evidence="1" type="ORF">CWO92_21075</name>
</gene>
<proteinExistence type="predicted"/>
<comment type="caution">
    <text evidence="1">The sequence shown here is derived from an EMBL/GenBank/DDBJ whole genome shotgun (WGS) entry which is preliminary data.</text>
</comment>
<dbReference type="OrthoDB" id="2437863at2"/>
<dbReference type="EMBL" id="PIQO01000023">
    <property type="protein sequence ID" value="PKR83034.1"/>
    <property type="molecule type" value="Genomic_DNA"/>
</dbReference>
<name>A0A2N3LEQ2_9BACI</name>
<sequence>MLSVRKTRSDKKVTIKPTITINLKETICRISYITDTPIKDVAEFICEAGIYSKQVIDVLSENFRRTYQFNNTVYFGNLERPSLQRQKFSESTDRVTIRFKQETNELIKRLAYSLDVTSSKATALLLEYGLKNPIIINQYLKKYLRENMPPGKIKELKKIIKFINANNPYEDDFSWSEIISYIYEEIKTGTISMAAAITQFIDKHKK</sequence>
<protein>
    <submittedName>
        <fullName evidence="1">Uncharacterized protein</fullName>
    </submittedName>
</protein>
<evidence type="ECO:0000313" key="1">
    <source>
        <dbReference type="EMBL" id="PKR83034.1"/>
    </source>
</evidence>
<keyword evidence="2" id="KW-1185">Reference proteome</keyword>
<reference evidence="1 2" key="1">
    <citation type="submission" date="2017-11" db="EMBL/GenBank/DDBJ databases">
        <title>Bacillus camelliae sp. nov., isolated from pu'er tea.</title>
        <authorList>
            <person name="Niu L."/>
        </authorList>
    </citation>
    <scope>NUCLEOTIDE SEQUENCE [LARGE SCALE GENOMIC DNA]</scope>
    <source>
        <strain evidence="1 2">7578-1</strain>
    </source>
</reference>
<dbReference type="AlphaFoldDB" id="A0A2N3LEQ2"/>
<evidence type="ECO:0000313" key="2">
    <source>
        <dbReference type="Proteomes" id="UP000233440"/>
    </source>
</evidence>
<dbReference type="Proteomes" id="UP000233440">
    <property type="component" value="Unassembled WGS sequence"/>
</dbReference>
<dbReference type="RefSeq" id="WP_101356179.1">
    <property type="nucleotide sequence ID" value="NZ_PIQO01000023.1"/>
</dbReference>
<accession>A0A2N3LEQ2</accession>